<dbReference type="Pfam" id="PF00528">
    <property type="entry name" value="BPD_transp_1"/>
    <property type="match status" value="1"/>
</dbReference>
<dbReference type="Proteomes" id="UP000823906">
    <property type="component" value="Unassembled WGS sequence"/>
</dbReference>
<keyword evidence="3" id="KW-1003">Cell membrane</keyword>
<comment type="subcellular location">
    <subcellularLocation>
        <location evidence="1 7">Cell membrane</location>
        <topology evidence="1 7">Multi-pass membrane protein</topology>
    </subcellularLocation>
</comment>
<evidence type="ECO:0000259" key="8">
    <source>
        <dbReference type="PROSITE" id="PS50928"/>
    </source>
</evidence>
<reference evidence="9" key="2">
    <citation type="submission" date="2021-04" db="EMBL/GenBank/DDBJ databases">
        <authorList>
            <person name="Gilroy R."/>
        </authorList>
    </citation>
    <scope>NUCLEOTIDE SEQUENCE</scope>
    <source>
        <strain evidence="9">ChiSjej5B23-2810</strain>
    </source>
</reference>
<reference evidence="9" key="1">
    <citation type="journal article" date="2021" name="PeerJ">
        <title>Extensive microbial diversity within the chicken gut microbiome revealed by metagenomics and culture.</title>
        <authorList>
            <person name="Gilroy R."/>
            <person name="Ravi A."/>
            <person name="Getino M."/>
            <person name="Pursley I."/>
            <person name="Horton D.L."/>
            <person name="Alikhan N.F."/>
            <person name="Baker D."/>
            <person name="Gharbi K."/>
            <person name="Hall N."/>
            <person name="Watson M."/>
            <person name="Adriaenssens E.M."/>
            <person name="Foster-Nyarko E."/>
            <person name="Jarju S."/>
            <person name="Secka A."/>
            <person name="Antonio M."/>
            <person name="Oren A."/>
            <person name="Chaudhuri R.R."/>
            <person name="La Ragione R."/>
            <person name="Hildebrand F."/>
            <person name="Pallen M.J."/>
        </authorList>
    </citation>
    <scope>NUCLEOTIDE SEQUENCE</scope>
    <source>
        <strain evidence="9">ChiSjej5B23-2810</strain>
    </source>
</reference>
<name>A0A9D2P8H2_9FIRM</name>
<protein>
    <submittedName>
        <fullName evidence="9">Sugar ABC transporter permease</fullName>
    </submittedName>
</protein>
<feature type="transmembrane region" description="Helical" evidence="7">
    <location>
        <begin position="21"/>
        <end position="50"/>
    </location>
</feature>
<dbReference type="InterPro" id="IPR000515">
    <property type="entry name" value="MetI-like"/>
</dbReference>
<feature type="transmembrane region" description="Helical" evidence="7">
    <location>
        <begin position="167"/>
        <end position="189"/>
    </location>
</feature>
<dbReference type="SUPFAM" id="SSF161098">
    <property type="entry name" value="MetI-like"/>
    <property type="match status" value="1"/>
</dbReference>
<feature type="transmembrane region" description="Helical" evidence="7">
    <location>
        <begin position="217"/>
        <end position="238"/>
    </location>
</feature>
<comment type="similarity">
    <text evidence="7">Belongs to the binding-protein-dependent transport system permease family.</text>
</comment>
<gene>
    <name evidence="9" type="ORF">H9703_04735</name>
</gene>
<evidence type="ECO:0000256" key="5">
    <source>
        <dbReference type="ARBA" id="ARBA00022989"/>
    </source>
</evidence>
<dbReference type="PROSITE" id="PS50928">
    <property type="entry name" value="ABC_TM1"/>
    <property type="match status" value="1"/>
</dbReference>
<dbReference type="PANTHER" id="PTHR30193">
    <property type="entry name" value="ABC TRANSPORTER PERMEASE PROTEIN"/>
    <property type="match status" value="1"/>
</dbReference>
<feature type="domain" description="ABC transmembrane type-1" evidence="8">
    <location>
        <begin position="82"/>
        <end position="294"/>
    </location>
</feature>
<dbReference type="PANTHER" id="PTHR30193:SF37">
    <property type="entry name" value="INNER MEMBRANE ABC TRANSPORTER PERMEASE PROTEIN YCJO"/>
    <property type="match status" value="1"/>
</dbReference>
<keyword evidence="4 7" id="KW-0812">Transmembrane</keyword>
<evidence type="ECO:0000313" key="10">
    <source>
        <dbReference type="Proteomes" id="UP000823906"/>
    </source>
</evidence>
<feature type="transmembrane region" description="Helical" evidence="7">
    <location>
        <begin position="87"/>
        <end position="108"/>
    </location>
</feature>
<dbReference type="InterPro" id="IPR035906">
    <property type="entry name" value="MetI-like_sf"/>
</dbReference>
<dbReference type="GO" id="GO:0005886">
    <property type="term" value="C:plasma membrane"/>
    <property type="evidence" value="ECO:0007669"/>
    <property type="project" value="UniProtKB-SubCell"/>
</dbReference>
<evidence type="ECO:0000256" key="1">
    <source>
        <dbReference type="ARBA" id="ARBA00004651"/>
    </source>
</evidence>
<dbReference type="CDD" id="cd06261">
    <property type="entry name" value="TM_PBP2"/>
    <property type="match status" value="1"/>
</dbReference>
<dbReference type="InterPro" id="IPR051393">
    <property type="entry name" value="ABC_transporter_permease"/>
</dbReference>
<dbReference type="Gene3D" id="1.10.3720.10">
    <property type="entry name" value="MetI-like"/>
    <property type="match status" value="1"/>
</dbReference>
<evidence type="ECO:0000256" key="3">
    <source>
        <dbReference type="ARBA" id="ARBA00022475"/>
    </source>
</evidence>
<accession>A0A9D2P8H2</accession>
<evidence type="ECO:0000256" key="4">
    <source>
        <dbReference type="ARBA" id="ARBA00022692"/>
    </source>
</evidence>
<feature type="transmembrane region" description="Helical" evidence="7">
    <location>
        <begin position="275"/>
        <end position="295"/>
    </location>
</feature>
<dbReference type="AlphaFoldDB" id="A0A9D2P8H2"/>
<evidence type="ECO:0000313" key="9">
    <source>
        <dbReference type="EMBL" id="HJC45427.1"/>
    </source>
</evidence>
<comment type="caution">
    <text evidence="9">The sequence shown here is derived from an EMBL/GenBank/DDBJ whole genome shotgun (WGS) entry which is preliminary data.</text>
</comment>
<keyword evidence="6 7" id="KW-0472">Membrane</keyword>
<sequence length="304" mass="33838">MPHPAKAKAKKSSTARHEAIQGYLFVTPYLIAFTIFTGIPFVSAFVLSFLDVKFITRLDDVHFVAFKNFIRFFSNKEALAALGRTGLYTLIYVPVIMILSFILAYLLNKGVFWAKGIRSMFFLPYVSNMVAVAVVFQLMLGPRGPFYLLQKFFGVEDPIIPLLNQKWALPVVVLIAVWKGIGLNFLTYLGALQNVDKSQVEAAEIDGANKWQQIKNVVIPAVAPTTFFLTISSIITSLQNFTVIQSLTDGGPGQATTVMSLNIVNTAFVKYETSYAAAQALVMFAIVMVITLIQWRGQKKWADQ</sequence>
<organism evidence="9 10">
    <name type="scientific">Candidatus Faecalibacterium faecigallinarum</name>
    <dbReference type="NCBI Taxonomy" id="2838577"/>
    <lineage>
        <taxon>Bacteria</taxon>
        <taxon>Bacillati</taxon>
        <taxon>Bacillota</taxon>
        <taxon>Clostridia</taxon>
        <taxon>Eubacteriales</taxon>
        <taxon>Oscillospiraceae</taxon>
        <taxon>Faecalibacterium</taxon>
    </lineage>
</organism>
<evidence type="ECO:0000256" key="6">
    <source>
        <dbReference type="ARBA" id="ARBA00023136"/>
    </source>
</evidence>
<feature type="transmembrane region" description="Helical" evidence="7">
    <location>
        <begin position="120"/>
        <end position="140"/>
    </location>
</feature>
<evidence type="ECO:0000256" key="2">
    <source>
        <dbReference type="ARBA" id="ARBA00022448"/>
    </source>
</evidence>
<proteinExistence type="inferred from homology"/>
<keyword evidence="5 7" id="KW-1133">Transmembrane helix</keyword>
<dbReference type="GO" id="GO:0055085">
    <property type="term" value="P:transmembrane transport"/>
    <property type="evidence" value="ECO:0007669"/>
    <property type="project" value="InterPro"/>
</dbReference>
<evidence type="ECO:0000256" key="7">
    <source>
        <dbReference type="RuleBase" id="RU363032"/>
    </source>
</evidence>
<dbReference type="EMBL" id="DWWN01000034">
    <property type="protein sequence ID" value="HJC45427.1"/>
    <property type="molecule type" value="Genomic_DNA"/>
</dbReference>
<keyword evidence="2 7" id="KW-0813">Transport</keyword>